<comment type="caution">
    <text evidence="2">The sequence shown here is derived from an EMBL/GenBank/DDBJ whole genome shotgun (WGS) entry which is preliminary data.</text>
</comment>
<evidence type="ECO:0000313" key="3">
    <source>
        <dbReference type="Proteomes" id="UP001550378"/>
    </source>
</evidence>
<proteinExistence type="predicted"/>
<dbReference type="EMBL" id="JBEXZR010000029">
    <property type="protein sequence ID" value="MEU0710952.1"/>
    <property type="molecule type" value="Genomic_DNA"/>
</dbReference>
<protein>
    <submittedName>
        <fullName evidence="2">Uncharacterized protein</fullName>
    </submittedName>
</protein>
<reference evidence="2 3" key="1">
    <citation type="submission" date="2024-06" db="EMBL/GenBank/DDBJ databases">
        <title>The Natural Products Discovery Center: Release of the First 8490 Sequenced Strains for Exploring Actinobacteria Biosynthetic Diversity.</title>
        <authorList>
            <person name="Kalkreuter E."/>
            <person name="Kautsar S.A."/>
            <person name="Yang D."/>
            <person name="Bader C.D."/>
            <person name="Teijaro C.N."/>
            <person name="Fluegel L."/>
            <person name="Davis C.M."/>
            <person name="Simpson J.R."/>
            <person name="Lauterbach L."/>
            <person name="Steele A.D."/>
            <person name="Gui C."/>
            <person name="Meng S."/>
            <person name="Li G."/>
            <person name="Viehrig K."/>
            <person name="Ye F."/>
            <person name="Su P."/>
            <person name="Kiefer A.F."/>
            <person name="Nichols A."/>
            <person name="Cepeda A.J."/>
            <person name="Yan W."/>
            <person name="Fan B."/>
            <person name="Jiang Y."/>
            <person name="Adhikari A."/>
            <person name="Zheng C.-J."/>
            <person name="Schuster L."/>
            <person name="Cowan T.M."/>
            <person name="Smanski M.J."/>
            <person name="Chevrette M.G."/>
            <person name="De Carvalho L.P.S."/>
            <person name="Shen B."/>
        </authorList>
    </citation>
    <scope>NUCLEOTIDE SEQUENCE [LARGE SCALE GENOMIC DNA]</scope>
    <source>
        <strain evidence="2 3">NPDC006337</strain>
    </source>
</reference>
<evidence type="ECO:0000313" key="2">
    <source>
        <dbReference type="EMBL" id="MEU0710952.1"/>
    </source>
</evidence>
<dbReference type="Proteomes" id="UP001550378">
    <property type="component" value="Unassembled WGS sequence"/>
</dbReference>
<feature type="compositionally biased region" description="Pro residues" evidence="1">
    <location>
        <begin position="187"/>
        <end position="197"/>
    </location>
</feature>
<feature type="region of interest" description="Disordered" evidence="1">
    <location>
        <begin position="1"/>
        <end position="30"/>
    </location>
</feature>
<gene>
    <name evidence="2" type="ORF">ABZ508_26675</name>
</gene>
<evidence type="ECO:0000256" key="1">
    <source>
        <dbReference type="SAM" id="MobiDB-lite"/>
    </source>
</evidence>
<name>A0ABV2WCA8_9ACTN</name>
<dbReference type="RefSeq" id="WP_359658834.1">
    <property type="nucleotide sequence ID" value="NZ_JBEXZP010000413.1"/>
</dbReference>
<keyword evidence="3" id="KW-1185">Reference proteome</keyword>
<feature type="compositionally biased region" description="Basic residues" evidence="1">
    <location>
        <begin position="8"/>
        <end position="27"/>
    </location>
</feature>
<feature type="region of interest" description="Disordered" evidence="1">
    <location>
        <begin position="139"/>
        <end position="224"/>
    </location>
</feature>
<sequence>MATASPTARKRAAARRKKPVSRAKPSRSVKIPRSGPLYARLGAWAALRIADQFDDHKSVTMTRRDAAILRITHEGCPTCKGNGQIFTKAKDGSFTGSKPCPAKPTRQKASRMQVAIASRFGADKNSGLVGWTCPCGKKEKPRFRDAKEATKALRTHERQKHGGRSVGGAWYGQVADGAIPAQTPTAPERPQPQPQPRPRPKPKTSAKDQPMPSPDYSDPATPLTAPQYAWSATLAHRRPEQYGLQPSQDCTGSYTPPPGVTVGTFLTGIKTWYAQQHDIPVDEVYLVRCELREK</sequence>
<feature type="compositionally biased region" description="Basic and acidic residues" evidence="1">
    <location>
        <begin position="139"/>
        <end position="156"/>
    </location>
</feature>
<organism evidence="2 3">
    <name type="scientific">Streptomyces lavendulocolor</name>
    <dbReference type="NCBI Taxonomy" id="67316"/>
    <lineage>
        <taxon>Bacteria</taxon>
        <taxon>Bacillati</taxon>
        <taxon>Actinomycetota</taxon>
        <taxon>Actinomycetes</taxon>
        <taxon>Kitasatosporales</taxon>
        <taxon>Streptomycetaceae</taxon>
        <taxon>Streptomyces</taxon>
    </lineage>
</organism>
<accession>A0ABV2WCA8</accession>